<evidence type="ECO:0008006" key="3">
    <source>
        <dbReference type="Google" id="ProtNLM"/>
    </source>
</evidence>
<dbReference type="Proteomes" id="UP000003752">
    <property type="component" value="Unassembled WGS sequence"/>
</dbReference>
<dbReference type="SMR" id="C0XGT3"/>
<sequence>MANTDNVISALKKYFFSGAEYVIPVGLGDDEIQAMSNYIESQGQEILLVDSEDISKLAPLSYNERTAGFSVPVSDDGENQDVLSSAYVGRVAGLTVGTFDGANLTGLVGVQPQDQLSFQQNQLTPYEQANVNTYYYAQGTPILRDGKTLTGDYIDQFLGLDWIVRHSLKELTAVMTKNDKLSFDANGINVLATALQSVFATAYGQGIIDSDSNGKTTAVITALPRDDMKDVDIKARKYKGLSWKYEPAASIDDGYITGVIDL</sequence>
<accession>C0XGT3</accession>
<gene>
    <name evidence="1" type="ORF">HMPREF0519_0444</name>
</gene>
<dbReference type="EMBL" id="ACGP01000089">
    <property type="protein sequence ID" value="EEI25404.1"/>
    <property type="molecule type" value="Genomic_DNA"/>
</dbReference>
<reference evidence="1 2" key="1">
    <citation type="submission" date="2009-01" db="EMBL/GenBank/DDBJ databases">
        <authorList>
            <person name="Qin X."/>
            <person name="Bachman B."/>
            <person name="Battles P."/>
            <person name="Bell A."/>
            <person name="Bess C."/>
            <person name="Bickham C."/>
            <person name="Chaboub L."/>
            <person name="Chen D."/>
            <person name="Coyle M."/>
            <person name="Deiros D.R."/>
            <person name="Dinh H."/>
            <person name="Forbes L."/>
            <person name="Fowler G."/>
            <person name="Francisco L."/>
            <person name="Fu Q."/>
            <person name="Gubbala S."/>
            <person name="Hale W."/>
            <person name="Han Y."/>
            <person name="Hemphill L."/>
            <person name="Highlander S.K."/>
            <person name="Hirani K."/>
            <person name="Hogues M."/>
            <person name="Jackson L."/>
            <person name="Jakkamsetti A."/>
            <person name="Javaid M."/>
            <person name="Jiang H."/>
            <person name="Korchina V."/>
            <person name="Kovar C."/>
            <person name="Lara F."/>
            <person name="Lee S."/>
            <person name="Mata R."/>
            <person name="Mathew T."/>
            <person name="Moen C."/>
            <person name="Morales K."/>
            <person name="Munidasa M."/>
            <person name="Nazareth L."/>
            <person name="Ngo R."/>
            <person name="Nguyen L."/>
            <person name="Okwuonu G."/>
            <person name="Ongeri F."/>
            <person name="Patil S."/>
            <person name="Petrosino J."/>
            <person name="Pham C."/>
            <person name="Pham P."/>
            <person name="Pu L.-L."/>
            <person name="Puazo M."/>
            <person name="Raj R."/>
            <person name="Reid J."/>
            <person name="Rouhana J."/>
            <person name="Saada N."/>
            <person name="Shang Y."/>
            <person name="Simmons D."/>
            <person name="Thornton R."/>
            <person name="Warren J."/>
            <person name="Weissenberger G."/>
            <person name="Zhang J."/>
            <person name="Zhang L."/>
            <person name="Zhou C."/>
            <person name="Zhu D."/>
            <person name="Muzny D."/>
            <person name="Worley K."/>
            <person name="Gibbs R."/>
        </authorList>
    </citation>
    <scope>NUCLEOTIDE SEQUENCE [LARGE SCALE GENOMIC DNA]</scope>
    <source>
        <strain evidence="2">ATCC 8290 / DSM 20176 / CCUG 30140 / JCM 1155 / KCTC 3500 / NBRC 15886 / NCIMB 8040 / NRRL B-1843 / 9</strain>
    </source>
</reference>
<dbReference type="RefSeq" id="WP_003558794.1">
    <property type="nucleotide sequence ID" value="NZ_AZDF01000009.1"/>
</dbReference>
<evidence type="ECO:0000313" key="1">
    <source>
        <dbReference type="EMBL" id="EEI25404.1"/>
    </source>
</evidence>
<comment type="caution">
    <text evidence="1">The sequence shown here is derived from an EMBL/GenBank/DDBJ whole genome shotgun (WGS) entry which is preliminary data.</text>
</comment>
<dbReference type="AlphaFoldDB" id="C0XGT3"/>
<dbReference type="HOGENOM" id="CLU_043377_1_0_9"/>
<name>C0XGT3_LENH9</name>
<organism evidence="1 2">
    <name type="scientific">Lentilactobacillus hilgardii (strain ATCC 8290 / DSM 20176 / CCUG 30140 / JCM 1155 / KCTC 3500 / NBRC 15886 / NCIMB 8040 / NRRL B-1843 / 9)</name>
    <dbReference type="NCBI Taxonomy" id="1423757"/>
    <lineage>
        <taxon>Bacteria</taxon>
        <taxon>Bacillati</taxon>
        <taxon>Bacillota</taxon>
        <taxon>Bacilli</taxon>
        <taxon>Lactobacillales</taxon>
        <taxon>Lactobacillaceae</taxon>
        <taxon>Lentilactobacillus</taxon>
    </lineage>
</organism>
<protein>
    <recommendedName>
        <fullName evidence="3">DUF3383 family protein</fullName>
    </recommendedName>
</protein>
<proteinExistence type="predicted"/>
<keyword evidence="2" id="KW-1185">Reference proteome</keyword>
<dbReference type="PATRIC" id="fig|1423757.3.peg.2664"/>
<evidence type="ECO:0000313" key="2">
    <source>
        <dbReference type="Proteomes" id="UP000003752"/>
    </source>
</evidence>